<name>A0A1Y1YVT0_9FUNG</name>
<reference evidence="4 5" key="1">
    <citation type="submission" date="2016-08" db="EMBL/GenBank/DDBJ databases">
        <title>A Parts List for Fungal Cellulosomes Revealed by Comparative Genomics.</title>
        <authorList>
            <consortium name="DOE Joint Genome Institute"/>
            <person name="Haitjema C.H."/>
            <person name="Gilmore S.P."/>
            <person name="Henske J.K."/>
            <person name="Solomon K.V."/>
            <person name="De Groot R."/>
            <person name="Kuo A."/>
            <person name="Mondo S.J."/>
            <person name="Salamov A.A."/>
            <person name="Labutti K."/>
            <person name="Zhao Z."/>
            <person name="Chiniquy J."/>
            <person name="Barry K."/>
            <person name="Brewer H.M."/>
            <person name="Purvine S.O."/>
            <person name="Wright A.T."/>
            <person name="Boxma B."/>
            <person name="Van Alen T."/>
            <person name="Hackstein J.H."/>
            <person name="Baker S.E."/>
            <person name="Grigoriev I.V."/>
            <person name="O'Malley M.A."/>
        </authorList>
    </citation>
    <scope>NUCLEOTIDE SEQUENCE [LARGE SCALE GENOMIC DNA]</scope>
    <source>
        <strain evidence="4 5">G1</strain>
    </source>
</reference>
<organism evidence="4 5">
    <name type="scientific">Neocallimastix californiae</name>
    <dbReference type="NCBI Taxonomy" id="1754190"/>
    <lineage>
        <taxon>Eukaryota</taxon>
        <taxon>Fungi</taxon>
        <taxon>Fungi incertae sedis</taxon>
        <taxon>Chytridiomycota</taxon>
        <taxon>Chytridiomycota incertae sedis</taxon>
        <taxon>Neocallimastigomycetes</taxon>
        <taxon>Neocallimastigales</taxon>
        <taxon>Neocallimastigaceae</taxon>
        <taxon>Neocallimastix</taxon>
    </lineage>
</organism>
<gene>
    <name evidence="4" type="ORF">LY90DRAFT_519661</name>
</gene>
<proteinExistence type="predicted"/>
<accession>A0A1Y1YVT0</accession>
<dbReference type="PANTHER" id="PTHR24198">
    <property type="entry name" value="ANKYRIN REPEAT AND PROTEIN KINASE DOMAIN-CONTAINING PROTEIN"/>
    <property type="match status" value="1"/>
</dbReference>
<sequence>MNFIDNNLNNILEIIDKDDVRELESYIQKKHINLKNLNNNFDILIYAIESNISIEVIECIIHQCQYETFNYYYYVSLEYRNKYHPINFKGYKTPLFSAVALSKFKIANLLIDGKADINFAIDYQYDDMDNEKINILHYLSRFDYLNKENLMYILSKGFCVDGITSDDIDNWISSKYKNNLLGIVFQHFIFDNTFIINLLHIYKNKTPLSREQFKVIISKEKNKLQITDSMYDNAMKRWYEKMKVIELLFDYDSRDLNLVLNKIYKNKILQKAVCLNNYTLVQKILNIHEFNYEKIDMEQIIIEAMNYNHCDITKYLIEKFMDAKFRELHHYYNFCENLLLKASKFNNIAIMKFIIQKLLGLTFNDEDIANQMDTSKIIKSDIQYLSLLLNILIKIQNLSIIQYLMNSTDIFFDVNVKDKNEEYPIFIAYYGIGTKITPDHLVSQEIFKYLVEHGAHGYTKNKYSQSLLSLAIQDKNYLVIKWLLVYNQMINEEINVSDMNHSLISAIYRKRVDLLQTLLNENEKIYEDDFNYSGFTPLIISYFLNSQEIFKILLNYVNINEVDQFGNTVFYYSLIKEDIETLKYLIEIGVEINIQNKFKYTISPLHISIDIGNKEIFLLLLDSKNLLVNEPNEHGEIPLMTLLINKKFSDKDKIQMIKCLIHRGANVNYVNEKNGKSCLSYAIKMKSIDLIRLLIQKGALVNYVVGNTIQSSLIYALHLGDLDTLKCLIENIPENNILNGFVEELVENYEKNLNEEIFEYLVKYNINNITIRIIQTVINENNFHLLKMLIGPEFNVNINMKDKEGNISLVYAIKTRNKPILEYLIENGADIYNINHKGDTIGDINKIYNYNYYQNIYQKISEILNRYKKN</sequence>
<evidence type="ECO:0000313" key="4">
    <source>
        <dbReference type="EMBL" id="ORY02140.1"/>
    </source>
</evidence>
<dbReference type="AlphaFoldDB" id="A0A1Y1YVT0"/>
<dbReference type="Proteomes" id="UP000193920">
    <property type="component" value="Unassembled WGS sequence"/>
</dbReference>
<dbReference type="InterPro" id="IPR036770">
    <property type="entry name" value="Ankyrin_rpt-contain_sf"/>
</dbReference>
<dbReference type="Pfam" id="PF12796">
    <property type="entry name" value="Ank_2"/>
    <property type="match status" value="3"/>
</dbReference>
<dbReference type="InterPro" id="IPR002110">
    <property type="entry name" value="Ankyrin_rpt"/>
</dbReference>
<dbReference type="PANTHER" id="PTHR24198:SF165">
    <property type="entry name" value="ANKYRIN REPEAT-CONTAINING PROTEIN-RELATED"/>
    <property type="match status" value="1"/>
</dbReference>
<protein>
    <submittedName>
        <fullName evidence="4">Ankyrin</fullName>
    </submittedName>
</protein>
<comment type="caution">
    <text evidence="4">The sequence shown here is derived from an EMBL/GenBank/DDBJ whole genome shotgun (WGS) entry which is preliminary data.</text>
</comment>
<keyword evidence="1" id="KW-0677">Repeat</keyword>
<evidence type="ECO:0000256" key="3">
    <source>
        <dbReference type="PROSITE-ProRule" id="PRU00023"/>
    </source>
</evidence>
<evidence type="ECO:0000256" key="1">
    <source>
        <dbReference type="ARBA" id="ARBA00022737"/>
    </source>
</evidence>
<dbReference type="OrthoDB" id="10502407at2759"/>
<feature type="repeat" description="ANK" evidence="3">
    <location>
        <begin position="565"/>
        <end position="597"/>
    </location>
</feature>
<dbReference type="EMBL" id="MCOG01000493">
    <property type="protein sequence ID" value="ORY02140.1"/>
    <property type="molecule type" value="Genomic_DNA"/>
</dbReference>
<dbReference type="SMART" id="SM00248">
    <property type="entry name" value="ANK"/>
    <property type="match status" value="15"/>
</dbReference>
<dbReference type="PROSITE" id="PS50297">
    <property type="entry name" value="ANK_REP_REGION"/>
    <property type="match status" value="2"/>
</dbReference>
<keyword evidence="2 3" id="KW-0040">ANK repeat</keyword>
<evidence type="ECO:0000313" key="5">
    <source>
        <dbReference type="Proteomes" id="UP000193920"/>
    </source>
</evidence>
<feature type="repeat" description="ANK" evidence="3">
    <location>
        <begin position="804"/>
        <end position="836"/>
    </location>
</feature>
<feature type="repeat" description="ANK" evidence="3">
    <location>
        <begin position="674"/>
        <end position="702"/>
    </location>
</feature>
<dbReference type="PROSITE" id="PS50088">
    <property type="entry name" value="ANK_REPEAT"/>
    <property type="match status" value="3"/>
</dbReference>
<dbReference type="SUPFAM" id="SSF48403">
    <property type="entry name" value="Ankyrin repeat"/>
    <property type="match status" value="4"/>
</dbReference>
<evidence type="ECO:0000256" key="2">
    <source>
        <dbReference type="ARBA" id="ARBA00023043"/>
    </source>
</evidence>
<keyword evidence="5" id="KW-1185">Reference proteome</keyword>
<dbReference type="Gene3D" id="1.25.40.20">
    <property type="entry name" value="Ankyrin repeat-containing domain"/>
    <property type="match status" value="3"/>
</dbReference>